<keyword evidence="9" id="KW-1185">Reference proteome</keyword>
<dbReference type="STRING" id="665126.ABB55_21380"/>
<dbReference type="GO" id="GO:0009279">
    <property type="term" value="C:cell outer membrane"/>
    <property type="evidence" value="ECO:0007669"/>
    <property type="project" value="UniProtKB-SubCell"/>
</dbReference>
<keyword evidence="4" id="KW-0998">Cell outer membrane</keyword>
<proteinExistence type="inferred from homology"/>
<protein>
    <recommendedName>
        <fullName evidence="7">Outer membrane protein beta-barrel domain-containing protein</fullName>
    </recommendedName>
</protein>
<keyword evidence="3" id="KW-0472">Membrane</keyword>
<evidence type="ECO:0000256" key="1">
    <source>
        <dbReference type="ARBA" id="ARBA00004442"/>
    </source>
</evidence>
<dbReference type="Proteomes" id="UP000048984">
    <property type="component" value="Unassembled WGS sequence"/>
</dbReference>
<dbReference type="InterPro" id="IPR027385">
    <property type="entry name" value="Beta-barrel_OMP"/>
</dbReference>
<evidence type="ECO:0000256" key="4">
    <source>
        <dbReference type="ARBA" id="ARBA00023237"/>
    </source>
</evidence>
<dbReference type="InterPro" id="IPR011250">
    <property type="entry name" value="OMP/PagP_B-barrel"/>
</dbReference>
<dbReference type="Gene3D" id="2.40.160.20">
    <property type="match status" value="1"/>
</dbReference>
<evidence type="ECO:0000256" key="3">
    <source>
        <dbReference type="ARBA" id="ARBA00023136"/>
    </source>
</evidence>
<evidence type="ECO:0000259" key="7">
    <source>
        <dbReference type="Pfam" id="PF13505"/>
    </source>
</evidence>
<feature type="domain" description="Outer membrane protein beta-barrel" evidence="7">
    <location>
        <begin position="42"/>
        <end position="232"/>
    </location>
</feature>
<evidence type="ECO:0000256" key="2">
    <source>
        <dbReference type="ARBA" id="ARBA00022729"/>
    </source>
</evidence>
<dbReference type="PANTHER" id="PTHR34001">
    <property type="entry name" value="BLL7405 PROTEIN"/>
    <property type="match status" value="1"/>
</dbReference>
<comment type="caution">
    <text evidence="8">The sequence shown here is derived from an EMBL/GenBank/DDBJ whole genome shotgun (WGS) entry which is preliminary data.</text>
</comment>
<evidence type="ECO:0000313" key="8">
    <source>
        <dbReference type="EMBL" id="KPL54452.1"/>
    </source>
</evidence>
<reference evidence="8 9" key="2">
    <citation type="submission" date="2015-10" db="EMBL/GenBank/DDBJ databases">
        <title>Draft Genome Sequence of Prosthecomicrobium hirschii ATCC 27832.</title>
        <authorList>
            <person name="Daniel J."/>
            <person name="Givan S.A."/>
            <person name="Brun Y.V."/>
            <person name="Brown P.J."/>
        </authorList>
    </citation>
    <scope>NUCLEOTIDE SEQUENCE [LARGE SCALE GENOMIC DNA]</scope>
    <source>
        <strain evidence="8 9">16</strain>
    </source>
</reference>
<organism evidence="8 9">
    <name type="scientific">Prosthecodimorpha hirschii</name>
    <dbReference type="NCBI Taxonomy" id="665126"/>
    <lineage>
        <taxon>Bacteria</taxon>
        <taxon>Pseudomonadati</taxon>
        <taxon>Pseudomonadota</taxon>
        <taxon>Alphaproteobacteria</taxon>
        <taxon>Hyphomicrobiales</taxon>
        <taxon>Ancalomicrobiaceae</taxon>
        <taxon>Prosthecodimorpha</taxon>
    </lineage>
</organism>
<dbReference type="PANTHER" id="PTHR34001:SF3">
    <property type="entry name" value="BLL7405 PROTEIN"/>
    <property type="match status" value="1"/>
</dbReference>
<gene>
    <name evidence="8" type="ORF">ABB55_21380</name>
</gene>
<dbReference type="EMBL" id="LJYW01000001">
    <property type="protein sequence ID" value="KPL54452.1"/>
    <property type="molecule type" value="Genomic_DNA"/>
</dbReference>
<feature type="chain" id="PRO_5006132414" description="Outer membrane protein beta-barrel domain-containing protein" evidence="6">
    <location>
        <begin position="25"/>
        <end position="232"/>
    </location>
</feature>
<comment type="similarity">
    <text evidence="5">Belongs to the Omp25/RopB family.</text>
</comment>
<dbReference type="InterPro" id="IPR051692">
    <property type="entry name" value="OMP-like"/>
</dbReference>
<feature type="signal peptide" evidence="6">
    <location>
        <begin position="1"/>
        <end position="24"/>
    </location>
</feature>
<keyword evidence="2 6" id="KW-0732">Signal</keyword>
<name>A0A0P6WI36_9HYPH</name>
<evidence type="ECO:0000256" key="5">
    <source>
        <dbReference type="ARBA" id="ARBA00038306"/>
    </source>
</evidence>
<dbReference type="Pfam" id="PF13505">
    <property type="entry name" value="OMP_b-brl"/>
    <property type="match status" value="1"/>
</dbReference>
<reference evidence="8 9" key="1">
    <citation type="submission" date="2015-09" db="EMBL/GenBank/DDBJ databases">
        <authorList>
            <person name="Jackson K.R."/>
            <person name="Lunt B.L."/>
            <person name="Fisher J.N.B."/>
            <person name="Gardner A.V."/>
            <person name="Bailey M.E."/>
            <person name="Deus L.M."/>
            <person name="Earl A.S."/>
            <person name="Gibby P.D."/>
            <person name="Hartmann K.A."/>
            <person name="Liu J.E."/>
            <person name="Manci A.M."/>
            <person name="Nielsen D.A."/>
            <person name="Solomon M.B."/>
            <person name="Breakwell D.P."/>
            <person name="Burnett S.H."/>
            <person name="Grose J.H."/>
        </authorList>
    </citation>
    <scope>NUCLEOTIDE SEQUENCE [LARGE SCALE GENOMIC DNA]</scope>
    <source>
        <strain evidence="8 9">16</strain>
    </source>
</reference>
<accession>A0A0P6WI36</accession>
<dbReference type="RefSeq" id="WP_054360619.1">
    <property type="nucleotide sequence ID" value="NZ_LJYW01000001.1"/>
</dbReference>
<comment type="subcellular location">
    <subcellularLocation>
        <location evidence="1">Cell outer membrane</location>
    </subcellularLocation>
</comment>
<evidence type="ECO:0000256" key="6">
    <source>
        <dbReference type="SAM" id="SignalP"/>
    </source>
</evidence>
<evidence type="ECO:0000313" key="9">
    <source>
        <dbReference type="Proteomes" id="UP000048984"/>
    </source>
</evidence>
<dbReference type="SUPFAM" id="SSF56925">
    <property type="entry name" value="OMPA-like"/>
    <property type="match status" value="1"/>
</dbReference>
<dbReference type="AlphaFoldDB" id="A0A0P6WI36"/>
<sequence>MTKFYLRAAPAALALGLTGGAASAADLSRAPAPAPVAAPAYPDNIVSYGFNWTGAYVGANVGGRTMSTSLGSGRGSIDTKSAVGGLQAGYLFQTGNIVYGLEADIGYGQNSGSKSVPGGRVTSALDWTASGRARLGYAFDRLLVYGTGGIAGADLESDGRGGGNRSKKTDTLIGWTAGGGLEYAVTKNISLRAEYFYSDYGTSNVSYAGTGIKGGKQDITSNLGRLGVNFKF</sequence>